<organism evidence="1">
    <name type="scientific">hydrothermal vent metagenome</name>
    <dbReference type="NCBI Taxonomy" id="652676"/>
    <lineage>
        <taxon>unclassified sequences</taxon>
        <taxon>metagenomes</taxon>
        <taxon>ecological metagenomes</taxon>
    </lineage>
</organism>
<dbReference type="EMBL" id="FPHE01000110">
    <property type="protein sequence ID" value="SFV62007.1"/>
    <property type="molecule type" value="Genomic_DNA"/>
</dbReference>
<accession>A0A1W1C8C2</accession>
<protein>
    <submittedName>
        <fullName evidence="1">Uncharacterized protein</fullName>
    </submittedName>
</protein>
<reference evidence="1" key="1">
    <citation type="submission" date="2016-10" db="EMBL/GenBank/DDBJ databases">
        <authorList>
            <person name="de Groot N.N."/>
        </authorList>
    </citation>
    <scope>NUCLEOTIDE SEQUENCE</scope>
</reference>
<proteinExistence type="predicted"/>
<evidence type="ECO:0000313" key="1">
    <source>
        <dbReference type="EMBL" id="SFV62007.1"/>
    </source>
</evidence>
<sequence length="41" mass="4407">MGKLLNCSWFLDVICPTTSMSESGKEGSLGKGIFLISETIL</sequence>
<name>A0A1W1C8C2_9ZZZZ</name>
<dbReference type="AlphaFoldDB" id="A0A1W1C8C2"/>
<gene>
    <name evidence="1" type="ORF">MNB_SV-12-1065</name>
</gene>